<comment type="subunit">
    <text evidence="6">Homodimer.</text>
</comment>
<dbReference type="InterPro" id="IPR027417">
    <property type="entry name" value="P-loop_NTPase"/>
</dbReference>
<reference evidence="11" key="1">
    <citation type="submission" date="2015-05" db="EMBL/GenBank/DDBJ databases">
        <title>Draft genome of Nitrosomonas communis strain Nm2.</title>
        <authorList>
            <person name="Kozlowski J.A."/>
            <person name="Kits K.D."/>
            <person name="Stein L.Y."/>
        </authorList>
    </citation>
    <scope>NUCLEOTIDE SEQUENCE [LARGE SCALE GENOMIC DNA]</scope>
    <source>
        <strain evidence="11">Nm2</strain>
    </source>
</reference>
<dbReference type="GO" id="GO:0005524">
    <property type="term" value="F:ATP binding"/>
    <property type="evidence" value="ECO:0007669"/>
    <property type="project" value="UniProtKB-UniRule"/>
</dbReference>
<keyword evidence="11" id="KW-1185">Reference proteome</keyword>
<dbReference type="PANTHER" id="PTHR43977">
    <property type="entry name" value="STRUCTURAL MAINTENANCE OF CHROMOSOMES PROTEIN 3"/>
    <property type="match status" value="1"/>
</dbReference>
<dbReference type="PIRSF" id="PIRSF005719">
    <property type="entry name" value="SMC"/>
    <property type="match status" value="1"/>
</dbReference>
<evidence type="ECO:0000313" key="11">
    <source>
        <dbReference type="Proteomes" id="UP000034156"/>
    </source>
</evidence>
<dbReference type="SUPFAM" id="SSF57997">
    <property type="entry name" value="Tropomyosin"/>
    <property type="match status" value="1"/>
</dbReference>
<sequence length="1179" mass="135083">MRLSQIKLAGFKSFVEPTTILIPGNLVGIVGPNGCGKSNVIDAVRWVLGESRATALRGESIQDVIFSGSISRKPVGRASVELIFDNKLGKVASRWAAYSEISIKRVIQRDSESNYYINNTHVRRRDITDIFLGTGVSGRGYAIIEQGMISRIIDAKPMELRVFLEEAAGISRYRERRHETELRLIDTRGNLMRVEDILQELGKQLQHLKKQAEIAQKFGALQKQLNTTCHTLWLFQKQEAIAKRIHAEEQIQQFEHELANEVTSLHELDKQLEEMRAQQHTVSEQQHEMQGELYAINAEIARMEQKLQHTRENREYFVKQISTVEIQLENNQYQMQEACEHLNHWRSEIEQARLVCITSSQNYHSENEKLPELESVFRTSQDQLFTVQKNLLLAQQTEKLHQSHLAHADKAIQQLSSRHERLIQEQNSQPQIDKAELTNLTEEKNQIIAHLQEQQDALTEAENQLKITEYTRKEALQNVQSVQQKLTQLQAHHAALQQIQRRLENNKALDKWISQLQLDLLPRLWQYIQIEKGWENALEAVLRERINAAGVEQLEMALNWKNHPPPGKWSIFEVTPIKVRATSCHLRHEKKQWKPLSIYLNYAQATIQPMVESWLSGIFTISDIETGLIQQKQLLPGEMLVTPEGHVFTCGSLSYYAADSQLHGVLARQREIAQIEIEIDTLEKELTHAHSTLAEVEGRCDELEVTISELGSEVTQLKQQEHALQLQILQLSQLIERVSQRHHQIEDELIEISHQISIEYTQKQEAEIKLAEGKAQIVNLEEQLQQIKLTGEVAEQTLNECRLLVQNLADKMRETIFHEKNCQHKIEQLENDVQAISKNIANLTENLDKLHHAQADLDDEPLQTQLNEWLAKKIDHEQVLTSVRHDLENTTEALRETEQARLKSEQKSYQLRESINQIRFKEQEARLTENQFNEKLLEAGAKEDELRPLLNNVQPSRLKAEINRINIEITALGAVNLAALEELETSQARKIYLDEQATDLKEAVITLENAIRQIDRETRERLMQTFDKVNTHLGELFTAIFGGGRARLVLSGEEILDAGMQLTAQPPGKKNNSIHLLSGGEKALTALALVFSLFQLNPAPFCLLDEVDAPLDDNNSIRFCDLVKRMSRETQFLFISHSKTTIQMAEQLIGVTMQEQGVSRIVTVDLDKAINSNKEIGVV</sequence>
<evidence type="ECO:0000256" key="2">
    <source>
        <dbReference type="ARBA" id="ARBA00022741"/>
    </source>
</evidence>
<dbReference type="InterPro" id="IPR003395">
    <property type="entry name" value="RecF/RecN/SMC_N"/>
</dbReference>
<dbReference type="NCBIfam" id="TIGR02168">
    <property type="entry name" value="SMC_prok_B"/>
    <property type="match status" value="1"/>
</dbReference>
<dbReference type="Pfam" id="PF02463">
    <property type="entry name" value="SMC_N"/>
    <property type="match status" value="2"/>
</dbReference>
<dbReference type="Proteomes" id="UP000034156">
    <property type="component" value="Chromosome"/>
</dbReference>
<dbReference type="EMBL" id="CP011451">
    <property type="protein sequence ID" value="AKH38184.1"/>
    <property type="molecule type" value="Genomic_DNA"/>
</dbReference>
<dbReference type="EMBL" id="VNHT01000011">
    <property type="protein sequence ID" value="TYP91133.1"/>
    <property type="molecule type" value="Genomic_DNA"/>
</dbReference>
<accession>A0A0F7KH66</accession>
<proteinExistence type="inferred from homology"/>
<dbReference type="SUPFAM" id="SSF52540">
    <property type="entry name" value="P-loop containing nucleoside triphosphate hydrolases"/>
    <property type="match status" value="1"/>
</dbReference>
<feature type="coiled-coil region" evidence="6">
    <location>
        <begin position="993"/>
        <end position="1020"/>
    </location>
</feature>
<keyword evidence="4 6" id="KW-0175">Coiled coil</keyword>
<comment type="domain">
    <text evidence="6">Contains large globular domains required for ATP hydrolysis at each terminus and a third globular domain forming a flexible hinge near the middle of the molecule. These domains are separated by coiled-coil structures.</text>
</comment>
<dbReference type="GO" id="GO:0005694">
    <property type="term" value="C:chromosome"/>
    <property type="evidence" value="ECO:0007669"/>
    <property type="project" value="InterPro"/>
</dbReference>
<comment type="subcellular location">
    <subcellularLocation>
        <location evidence="6">Cytoplasm</location>
    </subcellularLocation>
</comment>
<dbReference type="GO" id="GO:0003677">
    <property type="term" value="F:DNA binding"/>
    <property type="evidence" value="ECO:0007669"/>
    <property type="project" value="UniProtKB-UniRule"/>
</dbReference>
<dbReference type="CDD" id="cd03278">
    <property type="entry name" value="ABC_SMC_barmotin"/>
    <property type="match status" value="1"/>
</dbReference>
<dbReference type="HAMAP" id="MF_01894">
    <property type="entry name" value="Smc_prok"/>
    <property type="match status" value="1"/>
</dbReference>
<gene>
    <name evidence="6" type="primary">smc</name>
    <name evidence="9" type="ORF">AAW31_10895</name>
    <name evidence="10" type="ORF">BCL69_101138</name>
</gene>
<dbReference type="Pfam" id="PF06470">
    <property type="entry name" value="SMC_hinge"/>
    <property type="match status" value="1"/>
</dbReference>
<protein>
    <recommendedName>
        <fullName evidence="6">Chromosome partition protein Smc</fullName>
    </recommendedName>
</protein>
<evidence type="ECO:0000313" key="12">
    <source>
        <dbReference type="Proteomes" id="UP000324176"/>
    </source>
</evidence>
<dbReference type="InterPro" id="IPR036277">
    <property type="entry name" value="SMC_hinge_sf"/>
</dbReference>
<keyword evidence="1 6" id="KW-0963">Cytoplasm</keyword>
<reference evidence="10 12" key="3">
    <citation type="submission" date="2019-07" db="EMBL/GenBank/DDBJ databases">
        <title>Active sludge and wastewater microbial communities from Klosterneuburg, Austria.</title>
        <authorList>
            <person name="Wagner M."/>
        </authorList>
    </citation>
    <scope>NUCLEOTIDE SEQUENCE [LARGE SCALE GENOMIC DNA]</scope>
    <source>
        <strain evidence="10 12">Nm2</strain>
    </source>
</reference>
<feature type="domain" description="RecF/RecN/SMC N-terminal" evidence="7">
    <location>
        <begin position="3"/>
        <end position="133"/>
    </location>
</feature>
<dbReference type="RefSeq" id="WP_046850242.1">
    <property type="nucleotide sequence ID" value="NZ_CP011451.1"/>
</dbReference>
<dbReference type="Gene3D" id="3.40.50.300">
    <property type="entry name" value="P-loop containing nucleotide triphosphate hydrolases"/>
    <property type="match status" value="2"/>
</dbReference>
<dbReference type="SUPFAM" id="SSF75553">
    <property type="entry name" value="Smc hinge domain"/>
    <property type="match status" value="1"/>
</dbReference>
<dbReference type="InterPro" id="IPR024704">
    <property type="entry name" value="SMC"/>
</dbReference>
<evidence type="ECO:0000256" key="1">
    <source>
        <dbReference type="ARBA" id="ARBA00022490"/>
    </source>
</evidence>
<evidence type="ECO:0000256" key="5">
    <source>
        <dbReference type="ARBA" id="ARBA00023125"/>
    </source>
</evidence>
<dbReference type="InterPro" id="IPR011890">
    <property type="entry name" value="SMC_prok"/>
</dbReference>
<organism evidence="9 11">
    <name type="scientific">Nitrosomonas communis</name>
    <dbReference type="NCBI Taxonomy" id="44574"/>
    <lineage>
        <taxon>Bacteria</taxon>
        <taxon>Pseudomonadati</taxon>
        <taxon>Pseudomonadota</taxon>
        <taxon>Betaproteobacteria</taxon>
        <taxon>Nitrosomonadales</taxon>
        <taxon>Nitrosomonadaceae</taxon>
        <taxon>Nitrosomonas</taxon>
    </lineage>
</organism>
<comment type="similarity">
    <text evidence="6">Belongs to the SMC family.</text>
</comment>
<feature type="domain" description="RecF/RecN/SMC N-terminal" evidence="7">
    <location>
        <begin position="416"/>
        <end position="1159"/>
    </location>
</feature>
<dbReference type="PATRIC" id="fig|44574.3.peg.2659"/>
<dbReference type="GO" id="GO:0006260">
    <property type="term" value="P:DNA replication"/>
    <property type="evidence" value="ECO:0007669"/>
    <property type="project" value="UniProtKB-UniRule"/>
</dbReference>
<keyword evidence="2 6" id="KW-0547">Nucleotide-binding</keyword>
<feature type="domain" description="SMC hinge" evidence="8">
    <location>
        <begin position="520"/>
        <end position="628"/>
    </location>
</feature>
<dbReference type="OrthoDB" id="9808768at2"/>
<dbReference type="InterPro" id="IPR010935">
    <property type="entry name" value="SMC_hinge"/>
</dbReference>
<evidence type="ECO:0000259" key="7">
    <source>
        <dbReference type="Pfam" id="PF02463"/>
    </source>
</evidence>
<evidence type="ECO:0000256" key="3">
    <source>
        <dbReference type="ARBA" id="ARBA00022840"/>
    </source>
</evidence>
<evidence type="ECO:0000256" key="6">
    <source>
        <dbReference type="HAMAP-Rule" id="MF_01894"/>
    </source>
</evidence>
<dbReference type="GO" id="GO:0007062">
    <property type="term" value="P:sister chromatid cohesion"/>
    <property type="evidence" value="ECO:0007669"/>
    <property type="project" value="InterPro"/>
</dbReference>
<feature type="coiled-coil region" evidence="6">
    <location>
        <begin position="405"/>
        <end position="506"/>
    </location>
</feature>
<evidence type="ECO:0000313" key="10">
    <source>
        <dbReference type="EMBL" id="TYP91133.1"/>
    </source>
</evidence>
<evidence type="ECO:0000256" key="4">
    <source>
        <dbReference type="ARBA" id="ARBA00023054"/>
    </source>
</evidence>
<dbReference type="GO" id="GO:0005737">
    <property type="term" value="C:cytoplasm"/>
    <property type="evidence" value="ECO:0007669"/>
    <property type="project" value="UniProtKB-SubCell"/>
</dbReference>
<dbReference type="GO" id="GO:0007059">
    <property type="term" value="P:chromosome segregation"/>
    <property type="evidence" value="ECO:0007669"/>
    <property type="project" value="UniProtKB-UniRule"/>
</dbReference>
<keyword evidence="3 6" id="KW-0067">ATP-binding</keyword>
<comment type="function">
    <text evidence="6">Required for chromosome condensation and partitioning.</text>
</comment>
<evidence type="ECO:0000259" key="8">
    <source>
        <dbReference type="Pfam" id="PF06470"/>
    </source>
</evidence>
<dbReference type="KEGG" id="nco:AAW31_10895"/>
<name>A0A0F7KH66_9PROT</name>
<keyword evidence="5 6" id="KW-0238">DNA-binding</keyword>
<feature type="coiled-coil region" evidence="6">
    <location>
        <begin position="665"/>
        <end position="931"/>
    </location>
</feature>
<reference evidence="9 11" key="2">
    <citation type="journal article" date="2016" name="Genome Announc.">
        <title>Genome Sequence of Nitrosomonas communis Strain Nm2, a Mesophilic Ammonia-Oxidizing Bacterium Isolated from Mediterranean Soil.</title>
        <authorList>
            <person name="Kozlowski J.A."/>
            <person name="Kits K.D."/>
            <person name="Stein L.Y."/>
        </authorList>
    </citation>
    <scope>NUCLEOTIDE SEQUENCE [LARGE SCALE GENOMIC DNA]</scope>
    <source>
        <strain evidence="9 11">Nm2</strain>
    </source>
</reference>
<feature type="binding site" evidence="6">
    <location>
        <begin position="32"/>
        <end position="39"/>
    </location>
    <ligand>
        <name>ATP</name>
        <dbReference type="ChEBI" id="CHEBI:30616"/>
    </ligand>
</feature>
<dbReference type="AlphaFoldDB" id="A0A0F7KH66"/>
<dbReference type="GO" id="GO:0016887">
    <property type="term" value="F:ATP hydrolysis activity"/>
    <property type="evidence" value="ECO:0007669"/>
    <property type="project" value="InterPro"/>
</dbReference>
<dbReference type="Proteomes" id="UP000324176">
    <property type="component" value="Unassembled WGS sequence"/>
</dbReference>
<dbReference type="GO" id="GO:0030261">
    <property type="term" value="P:chromosome condensation"/>
    <property type="evidence" value="ECO:0007669"/>
    <property type="project" value="InterPro"/>
</dbReference>
<evidence type="ECO:0000313" key="9">
    <source>
        <dbReference type="EMBL" id="AKH38184.1"/>
    </source>
</evidence>
<feature type="coiled-coil region" evidence="6">
    <location>
        <begin position="191"/>
        <end position="313"/>
    </location>
</feature>